<gene>
    <name evidence="1" type="ORF">HMPREF9439_02180</name>
</gene>
<dbReference type="RefSeq" id="WP_008864753.1">
    <property type="nucleotide sequence ID" value="NZ_GL883752.1"/>
</dbReference>
<evidence type="ECO:0000313" key="1">
    <source>
        <dbReference type="EMBL" id="EGG51798.1"/>
    </source>
</evidence>
<protein>
    <submittedName>
        <fullName evidence="1">Uncharacterized protein</fullName>
    </submittedName>
</protein>
<sequence>MRINNKEIKDAEISVVSQRKVQGLKGLKAIFTYEARIKKKGRTYKKQSEDLGFLQNWLLSQLEAA</sequence>
<dbReference type="Proteomes" id="UP000005156">
    <property type="component" value="Unassembled WGS sequence"/>
</dbReference>
<accession>F3QMK1</accession>
<name>F3QMK1_9BURK</name>
<comment type="caution">
    <text evidence="1">The sequence shown here is derived from an EMBL/GenBank/DDBJ whole genome shotgun (WGS) entry which is preliminary data.</text>
</comment>
<dbReference type="EMBL" id="AFBP01000082">
    <property type="protein sequence ID" value="EGG51798.1"/>
    <property type="molecule type" value="Genomic_DNA"/>
</dbReference>
<reference evidence="1 2" key="1">
    <citation type="submission" date="2011-02" db="EMBL/GenBank/DDBJ databases">
        <authorList>
            <person name="Weinstock G."/>
            <person name="Sodergren E."/>
            <person name="Clifton S."/>
            <person name="Fulton L."/>
            <person name="Fulton B."/>
            <person name="Courtney L."/>
            <person name="Fronick C."/>
            <person name="Harrison M."/>
            <person name="Strong C."/>
            <person name="Farmer C."/>
            <person name="Delahaunty K."/>
            <person name="Markovic C."/>
            <person name="Hall O."/>
            <person name="Minx P."/>
            <person name="Tomlinson C."/>
            <person name="Mitreva M."/>
            <person name="Hou S."/>
            <person name="Chen J."/>
            <person name="Wollam A."/>
            <person name="Pepin K.H."/>
            <person name="Johnson M."/>
            <person name="Bhonagiri V."/>
            <person name="Zhang X."/>
            <person name="Suruliraj S."/>
            <person name="Warren W."/>
            <person name="Chinwalla A."/>
            <person name="Mardis E.R."/>
            <person name="Wilson R.K."/>
        </authorList>
    </citation>
    <scope>NUCLEOTIDE SEQUENCE [LARGE SCALE GENOMIC DNA]</scope>
    <source>
        <strain evidence="1 2">YIT 11859</strain>
    </source>
</reference>
<keyword evidence="2" id="KW-1185">Reference proteome</keyword>
<organism evidence="1 2">
    <name type="scientific">Parasutterella excrementihominis YIT 11859</name>
    <dbReference type="NCBI Taxonomy" id="762966"/>
    <lineage>
        <taxon>Bacteria</taxon>
        <taxon>Pseudomonadati</taxon>
        <taxon>Pseudomonadota</taxon>
        <taxon>Betaproteobacteria</taxon>
        <taxon>Burkholderiales</taxon>
        <taxon>Sutterellaceae</taxon>
        <taxon>Parasutterella</taxon>
    </lineage>
</organism>
<dbReference type="HOGENOM" id="CLU_2845827_0_0_4"/>
<dbReference type="AlphaFoldDB" id="F3QMK1"/>
<evidence type="ECO:0000313" key="2">
    <source>
        <dbReference type="Proteomes" id="UP000005156"/>
    </source>
</evidence>
<dbReference type="GeneID" id="43349495"/>
<proteinExistence type="predicted"/>